<dbReference type="AlphaFoldDB" id="A0A9D1MMM3"/>
<reference evidence="4" key="1">
    <citation type="submission" date="2020-10" db="EMBL/GenBank/DDBJ databases">
        <authorList>
            <person name="Gilroy R."/>
        </authorList>
    </citation>
    <scope>NUCLEOTIDE SEQUENCE</scope>
    <source>
        <strain evidence="4">9366</strain>
    </source>
</reference>
<dbReference type="SUPFAM" id="SSF53850">
    <property type="entry name" value="Periplasmic binding protein-like II"/>
    <property type="match status" value="1"/>
</dbReference>
<evidence type="ECO:0000313" key="4">
    <source>
        <dbReference type="EMBL" id="HIU63310.1"/>
    </source>
</evidence>
<name>A0A9D1MMM3_9FIRM</name>
<dbReference type="GO" id="GO:0016020">
    <property type="term" value="C:membrane"/>
    <property type="evidence" value="ECO:0007669"/>
    <property type="project" value="InterPro"/>
</dbReference>
<evidence type="ECO:0000256" key="1">
    <source>
        <dbReference type="ARBA" id="ARBA00022729"/>
    </source>
</evidence>
<dbReference type="PANTHER" id="PTHR35936">
    <property type="entry name" value="MEMBRANE-BOUND LYTIC MUREIN TRANSGLYCOSYLASE F"/>
    <property type="match status" value="1"/>
</dbReference>
<dbReference type="GO" id="GO:0015276">
    <property type="term" value="F:ligand-gated monoatomic ion channel activity"/>
    <property type="evidence" value="ECO:0007669"/>
    <property type="project" value="InterPro"/>
</dbReference>
<evidence type="ECO:0000259" key="2">
    <source>
        <dbReference type="SMART" id="SM00062"/>
    </source>
</evidence>
<gene>
    <name evidence="4" type="ORF">IAB07_06045</name>
</gene>
<evidence type="ECO:0000313" key="5">
    <source>
        <dbReference type="Proteomes" id="UP000824145"/>
    </source>
</evidence>
<sequence>MKKKLLIVIAVVLVAVVAAVGLTACVDLAGMGPDEIKEYGTLVIATNAEFEPFEYFDKDGKTIIGWDMDIARELARLLGVKVDIQHMEFDSVLSAVSTGRAHIAMAGISINPTRDETVDFSENVFDSTQMIIVRSDNTDIQDAFDLEGKVVGGQNGTVGLQLAQMSEDWAYDFDDEGNVLLDSPILGKPAQAKGFQSGALAVTDLINGKLDAVILDKYPAEAIVSKAENAGKVKILETPVFEDAYAFAVSEGNKALADWINSAIAEMKESGFWEQNMTKYFG</sequence>
<feature type="domain" description="Ionotropic glutamate receptor C-terminal" evidence="3">
    <location>
        <begin position="41"/>
        <end position="275"/>
    </location>
</feature>
<proteinExistence type="predicted"/>
<reference evidence="4" key="2">
    <citation type="journal article" date="2021" name="PeerJ">
        <title>Extensive microbial diversity within the chicken gut microbiome revealed by metagenomics and culture.</title>
        <authorList>
            <person name="Gilroy R."/>
            <person name="Ravi A."/>
            <person name="Getino M."/>
            <person name="Pursley I."/>
            <person name="Horton D.L."/>
            <person name="Alikhan N.F."/>
            <person name="Baker D."/>
            <person name="Gharbi K."/>
            <person name="Hall N."/>
            <person name="Watson M."/>
            <person name="Adriaenssens E.M."/>
            <person name="Foster-Nyarko E."/>
            <person name="Jarju S."/>
            <person name="Secka A."/>
            <person name="Antonio M."/>
            <person name="Oren A."/>
            <person name="Chaudhuri R.R."/>
            <person name="La Ragione R."/>
            <person name="Hildebrand F."/>
            <person name="Pallen M.J."/>
        </authorList>
    </citation>
    <scope>NUCLEOTIDE SEQUENCE</scope>
    <source>
        <strain evidence="4">9366</strain>
    </source>
</reference>
<organism evidence="4 5">
    <name type="scientific">Candidatus Caccalectryoclostridium excrementigallinarum</name>
    <dbReference type="NCBI Taxonomy" id="2840710"/>
    <lineage>
        <taxon>Bacteria</taxon>
        <taxon>Bacillati</taxon>
        <taxon>Bacillota</taxon>
        <taxon>Clostridia</taxon>
        <taxon>Christensenellales</taxon>
        <taxon>Christensenellaceae</taxon>
        <taxon>Christensenellaceae incertae sedis</taxon>
        <taxon>Candidatus Caccalectryoclostridium</taxon>
    </lineage>
</organism>
<dbReference type="EMBL" id="DVNJ01000032">
    <property type="protein sequence ID" value="HIU63310.1"/>
    <property type="molecule type" value="Genomic_DNA"/>
</dbReference>
<dbReference type="PANTHER" id="PTHR35936:SF19">
    <property type="entry name" value="AMINO-ACID-BINDING PROTEIN YXEM-RELATED"/>
    <property type="match status" value="1"/>
</dbReference>
<protein>
    <submittedName>
        <fullName evidence="4">Transporter substrate-binding domain-containing protein</fullName>
    </submittedName>
</protein>
<dbReference type="InterPro" id="IPR001638">
    <property type="entry name" value="Solute-binding_3/MltF_N"/>
</dbReference>
<feature type="domain" description="Solute-binding protein family 3/N-terminal" evidence="2">
    <location>
        <begin position="41"/>
        <end position="282"/>
    </location>
</feature>
<accession>A0A9D1MMM3</accession>
<comment type="caution">
    <text evidence="4">The sequence shown here is derived from an EMBL/GenBank/DDBJ whole genome shotgun (WGS) entry which is preliminary data.</text>
</comment>
<dbReference type="Pfam" id="PF00497">
    <property type="entry name" value="SBP_bac_3"/>
    <property type="match status" value="1"/>
</dbReference>
<evidence type="ECO:0000259" key="3">
    <source>
        <dbReference type="SMART" id="SM00079"/>
    </source>
</evidence>
<keyword evidence="1" id="KW-0732">Signal</keyword>
<dbReference type="InterPro" id="IPR001320">
    <property type="entry name" value="Iontro_rcpt_C"/>
</dbReference>
<dbReference type="Gene3D" id="3.40.190.10">
    <property type="entry name" value="Periplasmic binding protein-like II"/>
    <property type="match status" value="2"/>
</dbReference>
<dbReference type="SMART" id="SM00079">
    <property type="entry name" value="PBPe"/>
    <property type="match status" value="1"/>
</dbReference>
<dbReference type="Proteomes" id="UP000824145">
    <property type="component" value="Unassembled WGS sequence"/>
</dbReference>
<dbReference type="PROSITE" id="PS51257">
    <property type="entry name" value="PROKAR_LIPOPROTEIN"/>
    <property type="match status" value="1"/>
</dbReference>
<dbReference type="SMART" id="SM00062">
    <property type="entry name" value="PBPb"/>
    <property type="match status" value="1"/>
</dbReference>